<dbReference type="Gene3D" id="3.40.50.80">
    <property type="entry name" value="Nucleotide-binding domain of ferredoxin-NADP reductase (FNR) module"/>
    <property type="match status" value="1"/>
</dbReference>
<evidence type="ECO:0000313" key="4">
    <source>
        <dbReference type="Proteomes" id="UP001056455"/>
    </source>
</evidence>
<dbReference type="RefSeq" id="WP_252593106.1">
    <property type="nucleotide sequence ID" value="NZ_CP099489.1"/>
</dbReference>
<evidence type="ECO:0000259" key="2">
    <source>
        <dbReference type="PROSITE" id="PS51384"/>
    </source>
</evidence>
<dbReference type="SUPFAM" id="SSF63380">
    <property type="entry name" value="Riboflavin synthase domain-like"/>
    <property type="match status" value="1"/>
</dbReference>
<evidence type="ECO:0000256" key="1">
    <source>
        <dbReference type="SAM" id="MobiDB-lite"/>
    </source>
</evidence>
<dbReference type="PANTHER" id="PTHR30157:SF0">
    <property type="entry name" value="NADPH-DEPENDENT FERRIC-CHELATE REDUCTASE"/>
    <property type="match status" value="1"/>
</dbReference>
<name>A0ABY4YT51_9MICO</name>
<dbReference type="Gene3D" id="2.40.30.10">
    <property type="entry name" value="Translation factors"/>
    <property type="match status" value="1"/>
</dbReference>
<reference evidence="3" key="1">
    <citation type="submission" date="2022-06" db="EMBL/GenBank/DDBJ databases">
        <title>Ornithinimicrobium HY1793.</title>
        <authorList>
            <person name="Huang Y."/>
        </authorList>
    </citation>
    <scope>NUCLEOTIDE SEQUENCE</scope>
    <source>
        <strain evidence="3">HY1793</strain>
    </source>
</reference>
<dbReference type="InterPro" id="IPR039374">
    <property type="entry name" value="SIP_fam"/>
</dbReference>
<dbReference type="InterPro" id="IPR013113">
    <property type="entry name" value="SIP_FAD-bd"/>
</dbReference>
<evidence type="ECO:0000313" key="3">
    <source>
        <dbReference type="EMBL" id="USQ79942.1"/>
    </source>
</evidence>
<accession>A0ABY4YT51</accession>
<dbReference type="Pfam" id="PF04954">
    <property type="entry name" value="SIP"/>
    <property type="match status" value="1"/>
</dbReference>
<dbReference type="InterPro" id="IPR039261">
    <property type="entry name" value="FNR_nucleotide-bd"/>
</dbReference>
<dbReference type="CDD" id="cd06193">
    <property type="entry name" value="siderophore_interacting"/>
    <property type="match status" value="1"/>
</dbReference>
<dbReference type="PROSITE" id="PS51384">
    <property type="entry name" value="FAD_FR"/>
    <property type="match status" value="1"/>
</dbReference>
<dbReference type="InterPro" id="IPR017927">
    <property type="entry name" value="FAD-bd_FR_type"/>
</dbReference>
<protein>
    <submittedName>
        <fullName evidence="3">Siderophore-interacting protein</fullName>
    </submittedName>
</protein>
<dbReference type="Pfam" id="PF08021">
    <property type="entry name" value="FAD_binding_9"/>
    <property type="match status" value="1"/>
</dbReference>
<feature type="domain" description="FAD-binding FR-type" evidence="2">
    <location>
        <begin position="29"/>
        <end position="168"/>
    </location>
</feature>
<dbReference type="Proteomes" id="UP001056455">
    <property type="component" value="Chromosome"/>
</dbReference>
<dbReference type="InterPro" id="IPR017938">
    <property type="entry name" value="Riboflavin_synthase-like_b-brl"/>
</dbReference>
<gene>
    <name evidence="3" type="ORF">NF556_20540</name>
</gene>
<feature type="compositionally biased region" description="Basic and acidic residues" evidence="1">
    <location>
        <begin position="75"/>
        <end position="90"/>
    </location>
</feature>
<keyword evidence="4" id="KW-1185">Reference proteome</keyword>
<proteinExistence type="predicted"/>
<dbReference type="InterPro" id="IPR007037">
    <property type="entry name" value="SIP_rossman_dom"/>
</dbReference>
<organism evidence="3 4">
    <name type="scientific">Ornithinimicrobium faecis</name>
    <dbReference type="NCBI Taxonomy" id="2934158"/>
    <lineage>
        <taxon>Bacteria</taxon>
        <taxon>Bacillati</taxon>
        <taxon>Actinomycetota</taxon>
        <taxon>Actinomycetes</taxon>
        <taxon>Micrococcales</taxon>
        <taxon>Ornithinimicrobiaceae</taxon>
        <taxon>Ornithinimicrobium</taxon>
    </lineage>
</organism>
<sequence>MSKAIRVRDKLIRAAFSRTMSMPMERAAHQLFPVTVTAVQDLSPIMRRLTLSAPELGDYAPLGPDEFFGLVMPPEGHDLPELPQDPDRATPRGAFGDLPEEARPEARWYTLRAHRPALGEVDVDVVAHGDAGPGSSWVLRAEVDAVAGFQTGTAAYRTGGATGPQVIAGDETAAPAISRILEVLPEGVEAHVFLEVPTVGDVPDLPHPAGATITVIERGTHAPGSALISAVEAADLPIPTGSWLAGEQKTVAGVRRHLVGTLGAEKRSIYHCAYWILGRARG</sequence>
<dbReference type="EMBL" id="CP099489">
    <property type="protein sequence ID" value="USQ79942.1"/>
    <property type="molecule type" value="Genomic_DNA"/>
</dbReference>
<feature type="region of interest" description="Disordered" evidence="1">
    <location>
        <begin position="73"/>
        <end position="98"/>
    </location>
</feature>
<dbReference type="PANTHER" id="PTHR30157">
    <property type="entry name" value="FERRIC REDUCTASE, NADPH-DEPENDENT"/>
    <property type="match status" value="1"/>
</dbReference>